<dbReference type="PROSITE" id="PS50075">
    <property type="entry name" value="CARRIER"/>
    <property type="match status" value="1"/>
</dbReference>
<dbReference type="Gene3D" id="1.10.1200.10">
    <property type="entry name" value="ACP-like"/>
    <property type="match status" value="1"/>
</dbReference>
<dbReference type="Pfam" id="PF00550">
    <property type="entry name" value="PP-binding"/>
    <property type="match status" value="1"/>
</dbReference>
<dbReference type="FunFam" id="3.30.559.10:FF:000016">
    <property type="entry name" value="Nonribosomal peptide synthase Pes1"/>
    <property type="match status" value="1"/>
</dbReference>
<dbReference type="SUPFAM" id="SSF47336">
    <property type="entry name" value="ACP-like"/>
    <property type="match status" value="1"/>
</dbReference>
<organism evidence="6 7">
    <name type="scientific">Penicillium subrubescens</name>
    <dbReference type="NCBI Taxonomy" id="1316194"/>
    <lineage>
        <taxon>Eukaryota</taxon>
        <taxon>Fungi</taxon>
        <taxon>Dikarya</taxon>
        <taxon>Ascomycota</taxon>
        <taxon>Pezizomycotina</taxon>
        <taxon>Eurotiomycetes</taxon>
        <taxon>Eurotiomycetidae</taxon>
        <taxon>Eurotiales</taxon>
        <taxon>Aspergillaceae</taxon>
        <taxon>Penicillium</taxon>
    </lineage>
</organism>
<dbReference type="GO" id="GO:0044550">
    <property type="term" value="P:secondary metabolite biosynthetic process"/>
    <property type="evidence" value="ECO:0007669"/>
    <property type="project" value="UniProtKB-ARBA"/>
</dbReference>
<gene>
    <name evidence="6" type="ORF">PENSUB_8412</name>
</gene>
<evidence type="ECO:0000256" key="1">
    <source>
        <dbReference type="ARBA" id="ARBA00022450"/>
    </source>
</evidence>
<dbReference type="Pfam" id="PF00501">
    <property type="entry name" value="AMP-binding"/>
    <property type="match status" value="1"/>
</dbReference>
<dbReference type="Pfam" id="PF00668">
    <property type="entry name" value="Condensation"/>
    <property type="match status" value="1"/>
</dbReference>
<evidence type="ECO:0000313" key="7">
    <source>
        <dbReference type="Proteomes" id="UP000186955"/>
    </source>
</evidence>
<dbReference type="InterPro" id="IPR006162">
    <property type="entry name" value="Ppantetheine_attach_site"/>
</dbReference>
<keyword evidence="3" id="KW-0436">Ligase</keyword>
<dbReference type="AlphaFoldDB" id="A0A1Q5TH45"/>
<dbReference type="InterPro" id="IPR009081">
    <property type="entry name" value="PP-bd_ACP"/>
</dbReference>
<dbReference type="InterPro" id="IPR045851">
    <property type="entry name" value="AMP-bd_C_sf"/>
</dbReference>
<reference evidence="6 7" key="1">
    <citation type="submission" date="2016-10" db="EMBL/GenBank/DDBJ databases">
        <title>Genome sequence of the ascomycete fungus Penicillium subrubescens.</title>
        <authorList>
            <person name="De Vries R.P."/>
            <person name="Peng M."/>
            <person name="Dilokpimol A."/>
            <person name="Hilden K."/>
            <person name="Makela M.R."/>
            <person name="Grigoriev I."/>
            <person name="Riley R."/>
            <person name="Granchi Z."/>
        </authorList>
    </citation>
    <scope>NUCLEOTIDE SEQUENCE [LARGE SCALE GENOMIC DNA]</scope>
    <source>
        <strain evidence="6 7">CBS 132785</strain>
    </source>
</reference>
<dbReference type="PROSITE" id="PS00012">
    <property type="entry name" value="PHOSPHOPANTETHEINE"/>
    <property type="match status" value="1"/>
</dbReference>
<keyword evidence="7" id="KW-1185">Reference proteome</keyword>
<dbReference type="InterPro" id="IPR001242">
    <property type="entry name" value="Condensation_dom"/>
</dbReference>
<accession>A0A1Q5TH45</accession>
<dbReference type="InterPro" id="IPR020845">
    <property type="entry name" value="AMP-binding_CS"/>
</dbReference>
<sequence length="643" mass="70736">MKESRATLALVSLKHANILEGLGCAAFSISDATFEDLPKYEPETLPTVSPEDHAFIVFTSGSTGKSKGIIVEHRNLATCARDQYGPMGYIPDCRVIHFASYTFDLSCVCVPSEEQCLTDLAGCMQQYHINWTCLTPSSQRLFRPEDVPDLKIFCVGGESLTQAHVDVGASKVKFINSYGPVESCFCTAGVVDPQRWQPGVVGDMFGSLAWITVINDPNNLAPIGAIGELVVEGPAMARSYLNNEELTRASFIDVPPWLQDWRPNNQTGRLYRTGDMVRYGDNKLSASLADAIHSESFIETASHALAPIRGRVPVYMIPTVLLPLVTIPLTGTGKINRRELRQVAAGLTRDEINSYVPTSDDTQSSFKRPPGNEIERQLHVICAQLLNIDLNTIGIDDDFFRLGGDSISAMQVAAKAKAVGLAITAADILSRKSIAGMASSSIKSLPVVVAEQDSKLTTPFDLSSIQCLFFETIHENHSYFNQSFSLRLSENVDIEKLDAALRAVVAHHAMLRAQYRRDENDGWVQQVQNDIEKSYVLESHSTQSTADAVQIISDSQQSLDIFNGPLLRADLIETHAEQQHLFLVAQHLVMDLVSWRIILADLEKALRTGGELSASPSLPFSTWSGMQAEYDTKKLLPAEVFPF</sequence>
<keyword evidence="1" id="KW-0596">Phosphopantetheine</keyword>
<name>A0A1Q5TH45_9EURO</name>
<dbReference type="PANTHER" id="PTHR45398:SF1">
    <property type="entry name" value="ENZYME, PUTATIVE (JCVI)-RELATED"/>
    <property type="match status" value="1"/>
</dbReference>
<evidence type="ECO:0000259" key="5">
    <source>
        <dbReference type="PROSITE" id="PS50075"/>
    </source>
</evidence>
<evidence type="ECO:0000256" key="2">
    <source>
        <dbReference type="ARBA" id="ARBA00022553"/>
    </source>
</evidence>
<comment type="caution">
    <text evidence="6">The sequence shown here is derived from an EMBL/GenBank/DDBJ whole genome shotgun (WGS) entry which is preliminary data.</text>
</comment>
<dbReference type="SUPFAM" id="SSF52777">
    <property type="entry name" value="CoA-dependent acyltransferases"/>
    <property type="match status" value="1"/>
</dbReference>
<dbReference type="Gene3D" id="3.30.300.30">
    <property type="match status" value="1"/>
</dbReference>
<dbReference type="GO" id="GO:0016874">
    <property type="term" value="F:ligase activity"/>
    <property type="evidence" value="ECO:0007669"/>
    <property type="project" value="UniProtKB-KW"/>
</dbReference>
<dbReference type="Proteomes" id="UP000186955">
    <property type="component" value="Unassembled WGS sequence"/>
</dbReference>
<dbReference type="SUPFAM" id="SSF56801">
    <property type="entry name" value="Acetyl-CoA synthetase-like"/>
    <property type="match status" value="1"/>
</dbReference>
<feature type="domain" description="Carrier" evidence="5">
    <location>
        <begin position="369"/>
        <end position="445"/>
    </location>
</feature>
<dbReference type="PROSITE" id="PS00455">
    <property type="entry name" value="AMP_BINDING"/>
    <property type="match status" value="1"/>
</dbReference>
<protein>
    <submittedName>
        <fullName evidence="6">Nonribosomal peptide synthetase 1</fullName>
    </submittedName>
</protein>
<dbReference type="Gene3D" id="3.40.50.12780">
    <property type="entry name" value="N-terminal domain of ligase-like"/>
    <property type="match status" value="1"/>
</dbReference>
<dbReference type="PANTHER" id="PTHR45398">
    <property type="match status" value="1"/>
</dbReference>
<keyword evidence="2" id="KW-0597">Phosphoprotein</keyword>
<evidence type="ECO:0000256" key="3">
    <source>
        <dbReference type="ARBA" id="ARBA00022598"/>
    </source>
</evidence>
<comment type="similarity">
    <text evidence="4">Belongs to the NRP synthetase family.</text>
</comment>
<evidence type="ECO:0000313" key="6">
    <source>
        <dbReference type="EMBL" id="OKO99567.1"/>
    </source>
</evidence>
<dbReference type="InterPro" id="IPR042099">
    <property type="entry name" value="ANL_N_sf"/>
</dbReference>
<dbReference type="InterPro" id="IPR000873">
    <property type="entry name" value="AMP-dep_synth/lig_dom"/>
</dbReference>
<proteinExistence type="inferred from homology"/>
<dbReference type="Gene3D" id="3.30.559.10">
    <property type="entry name" value="Chloramphenicol acetyltransferase-like domain"/>
    <property type="match status" value="1"/>
</dbReference>
<dbReference type="InterPro" id="IPR036736">
    <property type="entry name" value="ACP-like_sf"/>
</dbReference>
<dbReference type="STRING" id="1316194.A0A1Q5TH45"/>
<dbReference type="EMBL" id="MNBE01000656">
    <property type="protein sequence ID" value="OKO99567.1"/>
    <property type="molecule type" value="Genomic_DNA"/>
</dbReference>
<dbReference type="InterPro" id="IPR023213">
    <property type="entry name" value="CAT-like_dom_sf"/>
</dbReference>
<evidence type="ECO:0000256" key="4">
    <source>
        <dbReference type="ARBA" id="ARBA00029454"/>
    </source>
</evidence>